<feature type="transmembrane region" description="Helical" evidence="6">
    <location>
        <begin position="70"/>
        <end position="87"/>
    </location>
</feature>
<keyword evidence="8" id="KW-1185">Reference proteome</keyword>
<reference evidence="7 8" key="1">
    <citation type="submission" date="2016-10" db="EMBL/GenBank/DDBJ databases">
        <authorList>
            <person name="de Groot N.N."/>
        </authorList>
    </citation>
    <scope>NUCLEOTIDE SEQUENCE [LARGE SCALE GENOMIC DNA]</scope>
    <source>
        <strain evidence="7 8">DSM 16981</strain>
    </source>
</reference>
<dbReference type="GO" id="GO:0015171">
    <property type="term" value="F:amino acid transmembrane transporter activity"/>
    <property type="evidence" value="ECO:0007669"/>
    <property type="project" value="TreeGrafter"/>
</dbReference>
<sequence length="197" mass="21005">MLWRGFRFGMMLQLAVGPICLLTFMASASFGWASGEAVAIAATIVDALYIIVSASSVVVVIKKPEVQRKVKIFGAVILVLFGGYMVWQTTGGNIPHVAVAGTGAVDFFVEGIILTLSNPLTILFWGGVFAAQAAEYNMDQQAMKWFAGGCLLSTIVFLSLIAAAGVCVGQFLPSFVLLLLNGAVGVALIYFGMRLWR</sequence>
<evidence type="ECO:0000256" key="3">
    <source>
        <dbReference type="ARBA" id="ARBA00022692"/>
    </source>
</evidence>
<comment type="subcellular location">
    <subcellularLocation>
        <location evidence="1">Cell membrane</location>
        <topology evidence="1">Multi-pass membrane protein</topology>
    </subcellularLocation>
</comment>
<dbReference type="PANTHER" id="PTHR30086">
    <property type="entry name" value="ARGININE EXPORTER PROTEIN ARGO"/>
    <property type="match status" value="1"/>
</dbReference>
<dbReference type="RefSeq" id="WP_091648790.1">
    <property type="nucleotide sequence ID" value="NZ_FNHQ01000007.1"/>
</dbReference>
<gene>
    <name evidence="7" type="ORF">SAMN05660299_01008</name>
</gene>
<dbReference type="Pfam" id="PF01810">
    <property type="entry name" value="LysE"/>
    <property type="match status" value="1"/>
</dbReference>
<evidence type="ECO:0000256" key="1">
    <source>
        <dbReference type="ARBA" id="ARBA00004651"/>
    </source>
</evidence>
<dbReference type="Proteomes" id="UP000199309">
    <property type="component" value="Unassembled WGS sequence"/>
</dbReference>
<proteinExistence type="predicted"/>
<dbReference type="STRING" id="349095.SAMN05660299_01008"/>
<protein>
    <submittedName>
        <fullName evidence="7">Threonine/homoserine/homoserine lactone efflux protein</fullName>
    </submittedName>
</protein>
<organism evidence="7 8">
    <name type="scientific">Megasphaera paucivorans</name>
    <dbReference type="NCBI Taxonomy" id="349095"/>
    <lineage>
        <taxon>Bacteria</taxon>
        <taxon>Bacillati</taxon>
        <taxon>Bacillota</taxon>
        <taxon>Negativicutes</taxon>
        <taxon>Veillonellales</taxon>
        <taxon>Veillonellaceae</taxon>
        <taxon>Megasphaera</taxon>
    </lineage>
</organism>
<keyword evidence="5 6" id="KW-0472">Membrane</keyword>
<evidence type="ECO:0000256" key="2">
    <source>
        <dbReference type="ARBA" id="ARBA00022475"/>
    </source>
</evidence>
<dbReference type="GO" id="GO:0005886">
    <property type="term" value="C:plasma membrane"/>
    <property type="evidence" value="ECO:0007669"/>
    <property type="project" value="UniProtKB-SubCell"/>
</dbReference>
<evidence type="ECO:0000313" key="8">
    <source>
        <dbReference type="Proteomes" id="UP000199309"/>
    </source>
</evidence>
<feature type="transmembrane region" description="Helical" evidence="6">
    <location>
        <begin position="171"/>
        <end position="191"/>
    </location>
</feature>
<dbReference type="AlphaFoldDB" id="A0A1G9TPA4"/>
<dbReference type="OrthoDB" id="7874789at2"/>
<dbReference type="EMBL" id="FNHQ01000007">
    <property type="protein sequence ID" value="SDM49523.1"/>
    <property type="molecule type" value="Genomic_DNA"/>
</dbReference>
<dbReference type="InterPro" id="IPR001123">
    <property type="entry name" value="LeuE-type"/>
</dbReference>
<name>A0A1G9TPA4_9FIRM</name>
<keyword evidence="3 6" id="KW-0812">Transmembrane</keyword>
<dbReference type="PANTHER" id="PTHR30086:SF20">
    <property type="entry name" value="ARGININE EXPORTER PROTEIN ARGO-RELATED"/>
    <property type="match status" value="1"/>
</dbReference>
<feature type="transmembrane region" description="Helical" evidence="6">
    <location>
        <begin position="38"/>
        <end position="61"/>
    </location>
</feature>
<evidence type="ECO:0000256" key="6">
    <source>
        <dbReference type="SAM" id="Phobius"/>
    </source>
</evidence>
<keyword evidence="2" id="KW-1003">Cell membrane</keyword>
<evidence type="ECO:0000313" key="7">
    <source>
        <dbReference type="EMBL" id="SDM49523.1"/>
    </source>
</evidence>
<evidence type="ECO:0000256" key="5">
    <source>
        <dbReference type="ARBA" id="ARBA00023136"/>
    </source>
</evidence>
<keyword evidence="4 6" id="KW-1133">Transmembrane helix</keyword>
<accession>A0A1G9TPA4</accession>
<evidence type="ECO:0000256" key="4">
    <source>
        <dbReference type="ARBA" id="ARBA00022989"/>
    </source>
</evidence>
<feature type="transmembrane region" description="Helical" evidence="6">
    <location>
        <begin position="107"/>
        <end position="133"/>
    </location>
</feature>
<feature type="transmembrane region" description="Helical" evidence="6">
    <location>
        <begin position="145"/>
        <end position="165"/>
    </location>
</feature>